<dbReference type="GO" id="GO:0061630">
    <property type="term" value="F:ubiquitin protein ligase activity"/>
    <property type="evidence" value="ECO:0007669"/>
    <property type="project" value="InterPro"/>
</dbReference>
<keyword evidence="4 6" id="KW-0863">Zinc-finger</keyword>
<evidence type="ECO:0000256" key="5">
    <source>
        <dbReference type="ARBA" id="ARBA00022833"/>
    </source>
</evidence>
<dbReference type="GO" id="GO:0043161">
    <property type="term" value="P:proteasome-mediated ubiquitin-dependent protein catabolic process"/>
    <property type="evidence" value="ECO:0007669"/>
    <property type="project" value="InterPro"/>
</dbReference>
<sequence>MALIKDPDFYITLKNHQFKTPLEILRKNFKNLQKLTEKNQVQITHFLNEIQTTNDTLKKKQLIDELIKTQESFHKKLSSRVKQHNSHVDKLLYRVKRIEHINTLHENYFTWSSVDINKKKLPLDLVNFYREENNLKIVDYILWNSDLITTNPELVDKLLNINNGSHYNDLSKLIDFDIIQQALRIKNDIAVKKDLKLLKMWCVENRRKLQILRDSPDNNLENDIEFECDFQHFLSLIKEKKYVDAIVYAKTNLKDHDVLHKLEKLSKGLSIIWSNYVLQHYEEEKLERNNEESYYYTSVPSDAELNNTEKFKEINMLQSLLSDDKWVEVSEYFIMNFKLIYGINQIQPLKTFLNIGGSVLKTRSCNNTSHNYDKSVFQQFIGTNMGNFEKFYNNIECPVCSVELYNILKPLPYSLQTKSTLFDDPILLHQKYVHSFKSLFMFNRSIFLPIGGADDPDGCFDLIEISPKNIHFEDHKRSIEEVVDPLTGTKLLFKDCQTVFPT</sequence>
<dbReference type="GO" id="GO:0034657">
    <property type="term" value="C:GID complex"/>
    <property type="evidence" value="ECO:0007669"/>
    <property type="project" value="TreeGrafter"/>
</dbReference>
<evidence type="ECO:0000256" key="3">
    <source>
        <dbReference type="ARBA" id="ARBA00022723"/>
    </source>
</evidence>
<comment type="subcellular location">
    <subcellularLocation>
        <location evidence="1">Cytoplasm</location>
    </subcellularLocation>
</comment>
<comment type="caution">
    <text evidence="8">The sequence shown here is derived from an EMBL/GenBank/DDBJ whole genome shotgun (WGS) entry which is preliminary data.</text>
</comment>
<evidence type="ECO:0000256" key="4">
    <source>
        <dbReference type="ARBA" id="ARBA00022771"/>
    </source>
</evidence>
<dbReference type="Proteomes" id="UP001378960">
    <property type="component" value="Unassembled WGS sequence"/>
</dbReference>
<gene>
    <name evidence="8" type="ORF">DAPK24_045940</name>
</gene>
<dbReference type="PROSITE" id="PS51867">
    <property type="entry name" value="ZF_RING_GID"/>
    <property type="match status" value="1"/>
</dbReference>
<evidence type="ECO:0000256" key="2">
    <source>
        <dbReference type="ARBA" id="ARBA00022490"/>
    </source>
</evidence>
<reference evidence="8 9" key="1">
    <citation type="journal article" date="2023" name="Elife">
        <title>Identification of key yeast species and microbe-microbe interactions impacting larval growth of Drosophila in the wild.</title>
        <authorList>
            <person name="Mure A."/>
            <person name="Sugiura Y."/>
            <person name="Maeda R."/>
            <person name="Honda K."/>
            <person name="Sakurai N."/>
            <person name="Takahashi Y."/>
            <person name="Watada M."/>
            <person name="Katoh T."/>
            <person name="Gotoh A."/>
            <person name="Gotoh Y."/>
            <person name="Taniguchi I."/>
            <person name="Nakamura K."/>
            <person name="Hayashi T."/>
            <person name="Katayama T."/>
            <person name="Uemura T."/>
            <person name="Hattori Y."/>
        </authorList>
    </citation>
    <scope>NUCLEOTIDE SEQUENCE [LARGE SCALE GENOMIC DNA]</scope>
    <source>
        <strain evidence="8 9">PK-24</strain>
    </source>
</reference>
<proteinExistence type="predicted"/>
<evidence type="ECO:0000313" key="8">
    <source>
        <dbReference type="EMBL" id="GMM47996.1"/>
    </source>
</evidence>
<dbReference type="PANTHER" id="PTHR12170">
    <property type="entry name" value="MACROPHAGE ERYTHROBLAST ATTACHER-RELATED"/>
    <property type="match status" value="1"/>
</dbReference>
<dbReference type="GO" id="GO:0005737">
    <property type="term" value="C:cytoplasm"/>
    <property type="evidence" value="ECO:0007669"/>
    <property type="project" value="UniProtKB-SubCell"/>
</dbReference>
<organism evidence="8 9">
    <name type="scientific">Pichia kluyveri</name>
    <name type="common">Yeast</name>
    <dbReference type="NCBI Taxonomy" id="36015"/>
    <lineage>
        <taxon>Eukaryota</taxon>
        <taxon>Fungi</taxon>
        <taxon>Dikarya</taxon>
        <taxon>Ascomycota</taxon>
        <taxon>Saccharomycotina</taxon>
        <taxon>Pichiomycetes</taxon>
        <taxon>Pichiales</taxon>
        <taxon>Pichiaceae</taxon>
        <taxon>Pichia</taxon>
    </lineage>
</organism>
<evidence type="ECO:0000313" key="9">
    <source>
        <dbReference type="Proteomes" id="UP001378960"/>
    </source>
</evidence>
<evidence type="ECO:0000256" key="6">
    <source>
        <dbReference type="PROSITE-ProRule" id="PRU01215"/>
    </source>
</evidence>
<dbReference type="InterPro" id="IPR024964">
    <property type="entry name" value="CTLH/CRA"/>
</dbReference>
<dbReference type="EMBL" id="BTGB01000009">
    <property type="protein sequence ID" value="GMM47996.1"/>
    <property type="molecule type" value="Genomic_DNA"/>
</dbReference>
<dbReference type="InterPro" id="IPR045098">
    <property type="entry name" value="Fyv10_fam"/>
</dbReference>
<keyword evidence="9" id="KW-1185">Reference proteome</keyword>
<dbReference type="AlphaFoldDB" id="A0AAV5RBJ9"/>
<protein>
    <submittedName>
        <fullName evidence="8">Glucose-induced degradation complex subunit</fullName>
    </submittedName>
</protein>
<evidence type="ECO:0000259" key="7">
    <source>
        <dbReference type="PROSITE" id="PS51867"/>
    </source>
</evidence>
<dbReference type="GO" id="GO:0005634">
    <property type="term" value="C:nucleus"/>
    <property type="evidence" value="ECO:0007669"/>
    <property type="project" value="TreeGrafter"/>
</dbReference>
<dbReference type="PANTHER" id="PTHR12170:SF2">
    <property type="entry name" value="E3 UBIQUITIN-PROTEIN TRANSFERASE MAEA"/>
    <property type="match status" value="1"/>
</dbReference>
<name>A0AAV5RBJ9_PICKL</name>
<evidence type="ECO:0000256" key="1">
    <source>
        <dbReference type="ARBA" id="ARBA00004496"/>
    </source>
</evidence>
<keyword evidence="5" id="KW-0862">Zinc</keyword>
<dbReference type="GO" id="GO:0008270">
    <property type="term" value="F:zinc ion binding"/>
    <property type="evidence" value="ECO:0007669"/>
    <property type="project" value="UniProtKB-KW"/>
</dbReference>
<accession>A0AAV5RBJ9</accession>
<feature type="domain" description="RING-Gid-type" evidence="7">
    <location>
        <begin position="397"/>
        <end position="458"/>
    </location>
</feature>
<keyword evidence="2" id="KW-0963">Cytoplasm</keyword>
<dbReference type="InterPro" id="IPR044063">
    <property type="entry name" value="ZF_RING_GID"/>
</dbReference>
<keyword evidence="3" id="KW-0479">Metal-binding</keyword>
<dbReference type="Pfam" id="PF10607">
    <property type="entry name" value="CTLH"/>
    <property type="match status" value="1"/>
</dbReference>
<feature type="zinc finger region" description="RING-Gid-type" evidence="6">
    <location>
        <begin position="397"/>
        <end position="458"/>
    </location>
</feature>